<dbReference type="GO" id="GO:0030154">
    <property type="term" value="P:cell differentiation"/>
    <property type="evidence" value="ECO:0007669"/>
    <property type="project" value="UniProtKB-KW"/>
</dbReference>
<evidence type="ECO:0000256" key="10">
    <source>
        <dbReference type="ARBA" id="ARBA00042137"/>
    </source>
</evidence>
<dbReference type="InterPro" id="IPR039779">
    <property type="entry name" value="RFX-like"/>
</dbReference>
<feature type="region of interest" description="Disordered" evidence="11">
    <location>
        <begin position="694"/>
        <end position="725"/>
    </location>
</feature>
<dbReference type="Pfam" id="PF25340">
    <property type="entry name" value="BCD_RFX"/>
    <property type="match status" value="2"/>
</dbReference>
<keyword evidence="7" id="KW-0804">Transcription</keyword>
<comment type="caution">
    <text evidence="13">The sequence shown here is derived from an EMBL/GenBank/DDBJ whole genome shotgun (WGS) entry which is preliminary data.</text>
</comment>
<evidence type="ECO:0000256" key="3">
    <source>
        <dbReference type="ARBA" id="ARBA00022491"/>
    </source>
</evidence>
<evidence type="ECO:0000256" key="6">
    <source>
        <dbReference type="ARBA" id="ARBA00023125"/>
    </source>
</evidence>
<evidence type="ECO:0000256" key="5">
    <source>
        <dbReference type="ARBA" id="ARBA00023015"/>
    </source>
</evidence>
<dbReference type="Pfam" id="PF04589">
    <property type="entry name" value="RFX1_trans_act"/>
    <property type="match status" value="1"/>
</dbReference>
<evidence type="ECO:0000256" key="8">
    <source>
        <dbReference type="ARBA" id="ARBA00023242"/>
    </source>
</evidence>
<protein>
    <recommendedName>
        <fullName evidence="9">Transcription factor RFX3</fullName>
    </recommendedName>
    <alternativeName>
        <fullName evidence="10">Regulatory factor X 3</fullName>
    </alternativeName>
</protein>
<dbReference type="OrthoDB" id="10056949at2759"/>
<dbReference type="InterPro" id="IPR036390">
    <property type="entry name" value="WH_DNA-bd_sf"/>
</dbReference>
<proteinExistence type="predicted"/>
<dbReference type="InterPro" id="IPR003150">
    <property type="entry name" value="DNA-bd_RFX"/>
</dbReference>
<dbReference type="Gene3D" id="1.10.10.10">
    <property type="entry name" value="Winged helix-like DNA-binding domain superfamily/Winged helix DNA-binding domain"/>
    <property type="match status" value="1"/>
</dbReference>
<evidence type="ECO:0000313" key="14">
    <source>
        <dbReference type="Proteomes" id="UP000437017"/>
    </source>
</evidence>
<dbReference type="InterPro" id="IPR057321">
    <property type="entry name" value="RFX1-4/6/8-like_BCD"/>
</dbReference>
<dbReference type="GO" id="GO:0005634">
    <property type="term" value="C:nucleus"/>
    <property type="evidence" value="ECO:0007669"/>
    <property type="project" value="UniProtKB-SubCell"/>
</dbReference>
<keyword evidence="2" id="KW-0217">Developmental protein</keyword>
<keyword evidence="6" id="KW-0238">DNA-binding</keyword>
<evidence type="ECO:0000256" key="2">
    <source>
        <dbReference type="ARBA" id="ARBA00022473"/>
    </source>
</evidence>
<dbReference type="GO" id="GO:0000981">
    <property type="term" value="F:DNA-binding transcription factor activity, RNA polymerase II-specific"/>
    <property type="evidence" value="ECO:0007669"/>
    <property type="project" value="TreeGrafter"/>
</dbReference>
<dbReference type="InterPro" id="IPR036388">
    <property type="entry name" value="WH-like_DNA-bd_sf"/>
</dbReference>
<dbReference type="Proteomes" id="UP000437017">
    <property type="component" value="Unassembled WGS sequence"/>
</dbReference>
<dbReference type="EMBL" id="SGJD01007930">
    <property type="protein sequence ID" value="KAB0389284.1"/>
    <property type="molecule type" value="Genomic_DNA"/>
</dbReference>
<dbReference type="GO" id="GO:0000978">
    <property type="term" value="F:RNA polymerase II cis-regulatory region sequence-specific DNA binding"/>
    <property type="evidence" value="ECO:0007669"/>
    <property type="project" value="TreeGrafter"/>
</dbReference>
<dbReference type="PANTHER" id="PTHR12619">
    <property type="entry name" value="RFX TRANSCRIPTION FACTOR FAMILY"/>
    <property type="match status" value="1"/>
</dbReference>
<evidence type="ECO:0000256" key="4">
    <source>
        <dbReference type="ARBA" id="ARBA00022782"/>
    </source>
</evidence>
<keyword evidence="3" id="KW-0678">Repressor</keyword>
<feature type="domain" description="RFX-type winged-helix" evidence="12">
    <location>
        <begin position="220"/>
        <end position="281"/>
    </location>
</feature>
<evidence type="ECO:0000256" key="1">
    <source>
        <dbReference type="ARBA" id="ARBA00004123"/>
    </source>
</evidence>
<dbReference type="Pfam" id="PF02257">
    <property type="entry name" value="RFX_DNA_binding"/>
    <property type="match status" value="1"/>
</dbReference>
<evidence type="ECO:0000256" key="7">
    <source>
        <dbReference type="ARBA" id="ARBA00023163"/>
    </source>
</evidence>
<name>A0A643BMX9_BALPH</name>
<reference evidence="13 14" key="1">
    <citation type="journal article" date="2019" name="PLoS ONE">
        <title>Genomic analyses reveal an absence of contemporary introgressive admixture between fin whales and blue whales, despite known hybrids.</title>
        <authorList>
            <person name="Westbury M.V."/>
            <person name="Petersen B."/>
            <person name="Lorenzen E.D."/>
        </authorList>
    </citation>
    <scope>NUCLEOTIDE SEQUENCE [LARGE SCALE GENOMIC DNA]</scope>
    <source>
        <strain evidence="13">FinWhale-01</strain>
    </source>
</reference>
<evidence type="ECO:0000259" key="12">
    <source>
        <dbReference type="PROSITE" id="PS51526"/>
    </source>
</evidence>
<organism evidence="13 14">
    <name type="scientific">Balaenoptera physalus</name>
    <name type="common">Fin whale</name>
    <name type="synonym">Balaena physalus</name>
    <dbReference type="NCBI Taxonomy" id="9770"/>
    <lineage>
        <taxon>Eukaryota</taxon>
        <taxon>Metazoa</taxon>
        <taxon>Chordata</taxon>
        <taxon>Craniata</taxon>
        <taxon>Vertebrata</taxon>
        <taxon>Euteleostomi</taxon>
        <taxon>Mammalia</taxon>
        <taxon>Eutheria</taxon>
        <taxon>Laurasiatheria</taxon>
        <taxon>Artiodactyla</taxon>
        <taxon>Whippomorpha</taxon>
        <taxon>Cetacea</taxon>
        <taxon>Mysticeti</taxon>
        <taxon>Balaenopteridae</taxon>
        <taxon>Balaenoptera</taxon>
    </lineage>
</organism>
<dbReference type="SUPFAM" id="SSF46785">
    <property type="entry name" value="Winged helix' DNA-binding domain"/>
    <property type="match status" value="1"/>
</dbReference>
<keyword evidence="4" id="KW-0221">Differentiation</keyword>
<gene>
    <name evidence="13" type="ORF">E2I00_005887</name>
</gene>
<dbReference type="AlphaFoldDB" id="A0A643BMX9"/>
<sequence>MQTSETGSDTGSTVTLQTSVASQAAVPTQVVQQVPVQQQETLLRIYPGKDNEIKRKLISYRVYLIISFLSPEDLDRVQQVQTVQQVQHVYPAQVQYVEGSDTVYTNGAIRTTTYPYTETQMYSQNTGGNYFDTQGSSAQVTTVVSSHSMVGTGGIQMGVTGGQLISSSGGTYLIGNSMENSGHSVTHTTRASPATIEMAIETLQKSDGLSTHRSSLLNSHLQWLLDNYETAEGVSLPRSTLYNHYLRHCQEHKLDPVNAASFGKLIRGNSKYHYYGIRVKPDSPLNRLQEDMQYMAMRQQPMQQKQRYKPMQKVDGVADGFTGSGQQTGTSVEQTVIAQSQHHQQFLDASRALPEFGEVEISSLPDGTTFEDIKSLQSLYREHCEAILDVVVNLQFSLIEKLWQTFWRYSPSTPTDGTTITESSPFSFLSSFAIYSFATFIHTSNLSEIESRLPKAKLITLCKHESILKWMCNCDHGMYQALVEILIPDVLRPIPSKLNADKYGTELLLYSDINKVAAVSAFAQTLRRYTSLNHLAQAARAVLQNTSQINQMLNDLNRVDFANVQEQASWVCQCDDSMVQRLETDFKMTLQQQSTLEQWAAWLDNVMMQALRPYEGRPSFPKAARQFLLKWSFYSSMVIRDLTLRSAASFGSFHLIRLLYDEYMFYLVEHRVAQATGETPIAVMGEFGDLNAVSPGNLDKDEGSEVESEMDEELDDSSEPQAKREKTELNQAFPVGCMQPVLESGVQPSLLNPIHSEHIVTSTQTIRQCSATGNTYTAV</sequence>
<dbReference type="InterPro" id="IPR007668">
    <property type="entry name" value="RFX1_trans_act"/>
</dbReference>
<dbReference type="PANTHER" id="PTHR12619:SF20">
    <property type="entry name" value="TRANSCRIPTION FACTOR RFX3"/>
    <property type="match status" value="1"/>
</dbReference>
<evidence type="ECO:0000313" key="13">
    <source>
        <dbReference type="EMBL" id="KAB0389284.1"/>
    </source>
</evidence>
<evidence type="ECO:0000256" key="11">
    <source>
        <dbReference type="SAM" id="MobiDB-lite"/>
    </source>
</evidence>
<dbReference type="PROSITE" id="PS51526">
    <property type="entry name" value="RFX_DBD"/>
    <property type="match status" value="1"/>
</dbReference>
<comment type="subcellular location">
    <subcellularLocation>
        <location evidence="1">Nucleus</location>
    </subcellularLocation>
</comment>
<keyword evidence="8" id="KW-0539">Nucleus</keyword>
<evidence type="ECO:0000256" key="9">
    <source>
        <dbReference type="ARBA" id="ARBA00040859"/>
    </source>
</evidence>
<feature type="compositionally biased region" description="Acidic residues" evidence="11">
    <location>
        <begin position="704"/>
        <end position="718"/>
    </location>
</feature>
<accession>A0A643BMX9</accession>
<keyword evidence="5" id="KW-0805">Transcription regulation</keyword>
<keyword evidence="14" id="KW-1185">Reference proteome</keyword>